<dbReference type="RefSeq" id="WP_011771709.1">
    <property type="nucleotide sequence ID" value="NC_008709.1"/>
</dbReference>
<sequence length="191" mass="21647">MSDKRKKILNAAEILLAERGFYGLSMKALADSAGVAAGTIYRYFENKEDMINQLHQHVKEEIAAVSFKGLHKGLSEKEKYALCWRNTYQSVLTNPNRLIAVSMLFLRPCVKGQEMLSCNDALFAPLFNIYEQGIREHIFHDFPVQALISLSFESSINLAKKVMNHSIDQPDEQLITQIIDASWQAILKPTT</sequence>
<dbReference type="PANTHER" id="PTHR30055:SF207">
    <property type="entry name" value="HTH-TYPE TRANSCRIPTIONAL REPRESSOR FATR"/>
    <property type="match status" value="1"/>
</dbReference>
<dbReference type="InterPro" id="IPR023772">
    <property type="entry name" value="DNA-bd_HTH_TetR-type_CS"/>
</dbReference>
<dbReference type="PANTHER" id="PTHR30055">
    <property type="entry name" value="HTH-TYPE TRANSCRIPTIONAL REGULATOR RUTR"/>
    <property type="match status" value="1"/>
</dbReference>
<feature type="DNA-binding region" description="H-T-H motif" evidence="2">
    <location>
        <begin position="25"/>
        <end position="44"/>
    </location>
</feature>
<dbReference type="Proteomes" id="UP000000639">
    <property type="component" value="Chromosome"/>
</dbReference>
<name>A1T092_PSYIN</name>
<dbReference type="eggNOG" id="COG1309">
    <property type="taxonomic scope" value="Bacteria"/>
</dbReference>
<dbReference type="OrthoDB" id="63332at2"/>
<evidence type="ECO:0000259" key="3">
    <source>
        <dbReference type="PROSITE" id="PS50977"/>
    </source>
</evidence>
<protein>
    <submittedName>
        <fullName evidence="4">Transcriptional regulator, TetR family</fullName>
    </submittedName>
</protein>
<organism evidence="4 5">
    <name type="scientific">Psychromonas ingrahamii (strain DSM 17664 / CCUG 51855 / 37)</name>
    <dbReference type="NCBI Taxonomy" id="357804"/>
    <lineage>
        <taxon>Bacteria</taxon>
        <taxon>Pseudomonadati</taxon>
        <taxon>Pseudomonadota</taxon>
        <taxon>Gammaproteobacteria</taxon>
        <taxon>Alteromonadales</taxon>
        <taxon>Psychromonadaceae</taxon>
        <taxon>Psychromonas</taxon>
    </lineage>
</organism>
<proteinExistence type="predicted"/>
<evidence type="ECO:0000313" key="4">
    <source>
        <dbReference type="EMBL" id="ABM05157.1"/>
    </source>
</evidence>
<dbReference type="InterPro" id="IPR009057">
    <property type="entry name" value="Homeodomain-like_sf"/>
</dbReference>
<dbReference type="Pfam" id="PF22604">
    <property type="entry name" value="TetR_HI_0893_C"/>
    <property type="match status" value="1"/>
</dbReference>
<dbReference type="InterPro" id="IPR001647">
    <property type="entry name" value="HTH_TetR"/>
</dbReference>
<keyword evidence="5" id="KW-1185">Reference proteome</keyword>
<evidence type="ECO:0000313" key="5">
    <source>
        <dbReference type="Proteomes" id="UP000000639"/>
    </source>
</evidence>
<evidence type="ECO:0000256" key="2">
    <source>
        <dbReference type="PROSITE-ProRule" id="PRU00335"/>
    </source>
</evidence>
<dbReference type="GO" id="GO:0000976">
    <property type="term" value="F:transcription cis-regulatory region binding"/>
    <property type="evidence" value="ECO:0007669"/>
    <property type="project" value="TreeGrafter"/>
</dbReference>
<dbReference type="PROSITE" id="PS50977">
    <property type="entry name" value="HTH_TETR_2"/>
    <property type="match status" value="1"/>
</dbReference>
<dbReference type="InterPro" id="IPR054422">
    <property type="entry name" value="TetR-like_HI_0893_C"/>
</dbReference>
<accession>A1T092</accession>
<dbReference type="KEGG" id="pin:Ping_3474"/>
<gene>
    <name evidence="4" type="ordered locus">Ping_3474</name>
</gene>
<dbReference type="HOGENOM" id="CLU_069356_12_9_6"/>
<dbReference type="Gene3D" id="1.10.357.10">
    <property type="entry name" value="Tetracycline Repressor, domain 2"/>
    <property type="match status" value="1"/>
</dbReference>
<dbReference type="Pfam" id="PF00440">
    <property type="entry name" value="TetR_N"/>
    <property type="match status" value="1"/>
</dbReference>
<dbReference type="EMBL" id="CP000510">
    <property type="protein sequence ID" value="ABM05157.1"/>
    <property type="molecule type" value="Genomic_DNA"/>
</dbReference>
<dbReference type="AlphaFoldDB" id="A1T092"/>
<keyword evidence="1 2" id="KW-0238">DNA-binding</keyword>
<dbReference type="GO" id="GO:0003700">
    <property type="term" value="F:DNA-binding transcription factor activity"/>
    <property type="evidence" value="ECO:0007669"/>
    <property type="project" value="TreeGrafter"/>
</dbReference>
<evidence type="ECO:0000256" key="1">
    <source>
        <dbReference type="ARBA" id="ARBA00023125"/>
    </source>
</evidence>
<dbReference type="SUPFAM" id="SSF46689">
    <property type="entry name" value="Homeodomain-like"/>
    <property type="match status" value="1"/>
</dbReference>
<feature type="domain" description="HTH tetR-type" evidence="3">
    <location>
        <begin position="2"/>
        <end position="62"/>
    </location>
</feature>
<dbReference type="PRINTS" id="PR00455">
    <property type="entry name" value="HTHTETR"/>
</dbReference>
<dbReference type="InterPro" id="IPR050109">
    <property type="entry name" value="HTH-type_TetR-like_transc_reg"/>
</dbReference>
<dbReference type="STRING" id="357804.Ping_3474"/>
<dbReference type="PROSITE" id="PS01081">
    <property type="entry name" value="HTH_TETR_1"/>
    <property type="match status" value="1"/>
</dbReference>
<reference evidence="4 5" key="1">
    <citation type="submission" date="2007-01" db="EMBL/GenBank/DDBJ databases">
        <title>Complete sequence of Psychromonas ingrahamii 37.</title>
        <authorList>
            <consortium name="US DOE Joint Genome Institute"/>
            <person name="Copeland A."/>
            <person name="Lucas S."/>
            <person name="Lapidus A."/>
            <person name="Barry K."/>
            <person name="Detter J.C."/>
            <person name="Glavina del Rio T."/>
            <person name="Hammon N."/>
            <person name="Israni S."/>
            <person name="Dalin E."/>
            <person name="Tice H."/>
            <person name="Pitluck S."/>
            <person name="Thompson L.S."/>
            <person name="Brettin T."/>
            <person name="Bruce D."/>
            <person name="Han C."/>
            <person name="Tapia R."/>
            <person name="Schmutz J."/>
            <person name="Larimer F."/>
            <person name="Land M."/>
            <person name="Hauser L."/>
            <person name="Kyrpides N."/>
            <person name="Ivanova N."/>
            <person name="Staley J."/>
            <person name="Richardson P."/>
        </authorList>
    </citation>
    <scope>NUCLEOTIDE SEQUENCE [LARGE SCALE GENOMIC DNA]</scope>
    <source>
        <strain evidence="4 5">37</strain>
    </source>
</reference>